<accession>A0A2N6SNM0</accession>
<keyword evidence="1" id="KW-0732">Signal</keyword>
<dbReference type="SUPFAM" id="SSF54106">
    <property type="entry name" value="LysM domain"/>
    <property type="match status" value="3"/>
</dbReference>
<sequence>MLRRKEMVLKASAVLSAVAAGLALQPFAQAKEIYEVKPGDNFYRIAVEHNITLDELLEANQMDGSTLLVGTNLVIPETNEPEVAPEVEQPAPQEVEETVQPQEENGFKTNAEAVEYAKSHFDWHQHREWRVEYEDGHFVVHFDPRINKPEPQPETNEQPEAKADHYTVQKGDSYYKIATQHGLTVDALKKANNATSNFLQIGDQLVIPGIEKPAPKPENKPTDTNGFRTLDAAVKYAKDNFDPAKHDEWYVDWKNGHYEVRYDMKKVVKPVEKPKPAPETGHYTVKKGDSYYKIATQHGLTVDALKKANNATSNFLQIGDQLVIPGVEKPAPKPENKPTDTNGFRTLNAAVKYAKDHFDPAKHDEWYVDWKNGHYEVRYDFR</sequence>
<dbReference type="Proteomes" id="UP000235682">
    <property type="component" value="Unassembled WGS sequence"/>
</dbReference>
<dbReference type="Pfam" id="PF01476">
    <property type="entry name" value="LysM"/>
    <property type="match status" value="3"/>
</dbReference>
<evidence type="ECO:0000259" key="2">
    <source>
        <dbReference type="PROSITE" id="PS51782"/>
    </source>
</evidence>
<dbReference type="CDD" id="cd00118">
    <property type="entry name" value="LysM"/>
    <property type="match status" value="3"/>
</dbReference>
<dbReference type="GO" id="GO:0008932">
    <property type="term" value="F:lytic endotransglycosylase activity"/>
    <property type="evidence" value="ECO:0007669"/>
    <property type="project" value="TreeGrafter"/>
</dbReference>
<name>A0A2N6SNM0_9LACT</name>
<dbReference type="PANTHER" id="PTHR33734:SF22">
    <property type="entry name" value="MEMBRANE-BOUND LYTIC MUREIN TRANSGLYCOSYLASE D"/>
    <property type="match status" value="1"/>
</dbReference>
<dbReference type="RefSeq" id="WP_102228113.1">
    <property type="nucleotide sequence ID" value="NZ_PNFY01000047.1"/>
</dbReference>
<dbReference type="OrthoDB" id="2145421at2"/>
<evidence type="ECO:0000256" key="1">
    <source>
        <dbReference type="SAM" id="SignalP"/>
    </source>
</evidence>
<dbReference type="InterPro" id="IPR036779">
    <property type="entry name" value="LysM_dom_sf"/>
</dbReference>
<feature type="domain" description="LysM" evidence="2">
    <location>
        <begin position="281"/>
        <end position="324"/>
    </location>
</feature>
<feature type="domain" description="LysM" evidence="2">
    <location>
        <begin position="32"/>
        <end position="75"/>
    </location>
</feature>
<feature type="domain" description="LysM" evidence="2">
    <location>
        <begin position="164"/>
        <end position="207"/>
    </location>
</feature>
<dbReference type="EMBL" id="PNHE01000008">
    <property type="protein sequence ID" value="PMC58659.1"/>
    <property type="molecule type" value="Genomic_DNA"/>
</dbReference>
<dbReference type="PROSITE" id="PS51782">
    <property type="entry name" value="LYSM"/>
    <property type="match status" value="3"/>
</dbReference>
<dbReference type="AlphaFoldDB" id="A0A2N6SNM0"/>
<gene>
    <name evidence="3" type="ORF">CJ205_03030</name>
</gene>
<dbReference type="PANTHER" id="PTHR33734">
    <property type="entry name" value="LYSM DOMAIN-CONTAINING GPI-ANCHORED PROTEIN 2"/>
    <property type="match status" value="1"/>
</dbReference>
<dbReference type="Gene3D" id="3.10.350.10">
    <property type="entry name" value="LysM domain"/>
    <property type="match status" value="3"/>
</dbReference>
<reference evidence="3 4" key="1">
    <citation type="submission" date="2017-09" db="EMBL/GenBank/DDBJ databases">
        <title>Bacterial strain isolated from the female urinary microbiota.</title>
        <authorList>
            <person name="Thomas-White K."/>
            <person name="Kumar N."/>
            <person name="Forster S."/>
            <person name="Putonti C."/>
            <person name="Lawley T."/>
            <person name="Wolfe A.J."/>
        </authorList>
    </citation>
    <scope>NUCLEOTIDE SEQUENCE [LARGE SCALE GENOMIC DNA]</scope>
    <source>
        <strain evidence="3 4">UMB0852</strain>
    </source>
</reference>
<keyword evidence="4" id="KW-1185">Reference proteome</keyword>
<feature type="chain" id="PRO_5014924791" description="LysM domain-containing protein" evidence="1">
    <location>
        <begin position="31"/>
        <end position="382"/>
    </location>
</feature>
<comment type="caution">
    <text evidence="3">The sequence shown here is derived from an EMBL/GenBank/DDBJ whole genome shotgun (WGS) entry which is preliminary data.</text>
</comment>
<dbReference type="InterPro" id="IPR018392">
    <property type="entry name" value="LysM"/>
</dbReference>
<evidence type="ECO:0000313" key="3">
    <source>
        <dbReference type="EMBL" id="PMC58659.1"/>
    </source>
</evidence>
<feature type="signal peptide" evidence="1">
    <location>
        <begin position="1"/>
        <end position="30"/>
    </location>
</feature>
<dbReference type="STRING" id="84521.SAMN04487994_10588"/>
<protein>
    <recommendedName>
        <fullName evidence="2">LysM domain-containing protein</fullName>
    </recommendedName>
</protein>
<evidence type="ECO:0000313" key="4">
    <source>
        <dbReference type="Proteomes" id="UP000235682"/>
    </source>
</evidence>
<organism evidence="3 4">
    <name type="scientific">Dolosicoccus paucivorans</name>
    <dbReference type="NCBI Taxonomy" id="84521"/>
    <lineage>
        <taxon>Bacteria</taxon>
        <taxon>Bacillati</taxon>
        <taxon>Bacillota</taxon>
        <taxon>Bacilli</taxon>
        <taxon>Lactobacillales</taxon>
        <taxon>Aerococcaceae</taxon>
        <taxon>Dolosicoccus</taxon>
    </lineage>
</organism>
<dbReference type="SMART" id="SM00257">
    <property type="entry name" value="LysM"/>
    <property type="match status" value="3"/>
</dbReference>
<proteinExistence type="predicted"/>